<dbReference type="PANTHER" id="PTHR43667:SF1">
    <property type="entry name" value="CYCLOPROPANE-FATTY-ACYL-PHOSPHOLIPID SYNTHASE"/>
    <property type="match status" value="1"/>
</dbReference>
<dbReference type="InterPro" id="IPR050723">
    <property type="entry name" value="CFA/CMAS"/>
</dbReference>
<keyword evidence="3" id="KW-0808">Transferase</keyword>
<evidence type="ECO:0000256" key="4">
    <source>
        <dbReference type="ARBA" id="ARBA00022691"/>
    </source>
</evidence>
<dbReference type="NCBIfam" id="NF008686">
    <property type="entry name" value="PRK11705.1"/>
    <property type="match status" value="1"/>
</dbReference>
<dbReference type="Gene3D" id="3.40.50.150">
    <property type="entry name" value="Vaccinia Virus protein VP39"/>
    <property type="match status" value="1"/>
</dbReference>
<evidence type="ECO:0000256" key="3">
    <source>
        <dbReference type="ARBA" id="ARBA00022679"/>
    </source>
</evidence>
<keyword evidence="2" id="KW-0489">Methyltransferase</keyword>
<evidence type="ECO:0000313" key="6">
    <source>
        <dbReference type="EMBL" id="KKS43013.1"/>
    </source>
</evidence>
<evidence type="ECO:0000313" key="7">
    <source>
        <dbReference type="Proteomes" id="UP000033854"/>
    </source>
</evidence>
<dbReference type="CDD" id="cd02440">
    <property type="entry name" value="AdoMet_MTases"/>
    <property type="match status" value="1"/>
</dbReference>
<dbReference type="PIRSF" id="PIRSF003085">
    <property type="entry name" value="CMAS"/>
    <property type="match status" value="1"/>
</dbReference>
<dbReference type="AlphaFoldDB" id="A0A0G1C024"/>
<dbReference type="Pfam" id="PF02353">
    <property type="entry name" value="CMAS"/>
    <property type="match status" value="1"/>
</dbReference>
<sequence length="371" mass="42302">MTKDKAIIKALLSGTGVTINGSRPYDPQIHNEDFYGRVLKHGSLGLGEAYMDGWWDCKKLDQFFDKILSASLDRKVKNNLALAARLTLNVVLNAGRKSKAFEIGRKHYDIGNDLYRAMLDKRLTYTCGYWENSTNLDDAQEAKLDLICRKISLKPGQRVLDIGSGWGSFLGFAAEKYGAKTKGITVSKEQKILADSLYKGLPVETLLQDYRDIKGSYDHIVSLGMIEHVGYKNYRTFMKVAHKVLKDDGLFLLHTIGGNISVTGTDPWTGKYIFPNSMLPSIKQLGQSIEGLFVMEDWHNLGVNYDKTLMAWHSNFEKNWKLIRSNYDEKFYRMWRYYLLSSAGSFRSRNIQLWQIVLSKRGVLGGYKSIR</sequence>
<comment type="similarity">
    <text evidence="1">Belongs to the CFA/CMAS family.</text>
</comment>
<evidence type="ECO:0000256" key="1">
    <source>
        <dbReference type="ARBA" id="ARBA00010815"/>
    </source>
</evidence>
<keyword evidence="4" id="KW-0949">S-adenosyl-L-methionine</keyword>
<dbReference type="InterPro" id="IPR029063">
    <property type="entry name" value="SAM-dependent_MTases_sf"/>
</dbReference>
<keyword evidence="5" id="KW-0443">Lipid metabolism</keyword>
<accession>A0A0G1C024</accession>
<name>A0A0G1C024_9BACT</name>
<dbReference type="InterPro" id="IPR003333">
    <property type="entry name" value="CMAS"/>
</dbReference>
<evidence type="ECO:0000256" key="2">
    <source>
        <dbReference type="ARBA" id="ARBA00022603"/>
    </source>
</evidence>
<dbReference type="PANTHER" id="PTHR43667">
    <property type="entry name" value="CYCLOPROPANE-FATTY-ACYL-PHOSPHOLIPID SYNTHASE"/>
    <property type="match status" value="1"/>
</dbReference>
<proteinExistence type="inferred from homology"/>
<dbReference type="GO" id="GO:0032259">
    <property type="term" value="P:methylation"/>
    <property type="evidence" value="ECO:0007669"/>
    <property type="project" value="UniProtKB-KW"/>
</dbReference>
<reference evidence="6 7" key="1">
    <citation type="journal article" date="2015" name="Nature">
        <title>rRNA introns, odd ribosomes, and small enigmatic genomes across a large radiation of phyla.</title>
        <authorList>
            <person name="Brown C.T."/>
            <person name="Hug L.A."/>
            <person name="Thomas B.C."/>
            <person name="Sharon I."/>
            <person name="Castelle C.J."/>
            <person name="Singh A."/>
            <person name="Wilkins M.J."/>
            <person name="Williams K.H."/>
            <person name="Banfield J.F."/>
        </authorList>
    </citation>
    <scope>NUCLEOTIDE SEQUENCE [LARGE SCALE GENOMIC DNA]</scope>
</reference>
<dbReference type="EMBL" id="LCDA01000003">
    <property type="protein sequence ID" value="KKS43013.1"/>
    <property type="molecule type" value="Genomic_DNA"/>
</dbReference>
<comment type="caution">
    <text evidence="6">The sequence shown here is derived from an EMBL/GenBank/DDBJ whole genome shotgun (WGS) entry which is preliminary data.</text>
</comment>
<protein>
    <submittedName>
        <fullName evidence="6">Cyclopropane-fatty-acyl-phospholipid synthase</fullName>
    </submittedName>
</protein>
<gene>
    <name evidence="6" type="ORF">UV06_C0003G0014</name>
</gene>
<dbReference type="PATRIC" id="fig|1618378.3.peg.420"/>
<dbReference type="Proteomes" id="UP000033854">
    <property type="component" value="Unassembled WGS sequence"/>
</dbReference>
<organism evidence="6 7">
    <name type="scientific">Candidatus Collierbacteria bacterium GW2011_GWA2_42_17</name>
    <dbReference type="NCBI Taxonomy" id="1618378"/>
    <lineage>
        <taxon>Bacteria</taxon>
        <taxon>Candidatus Collieribacteriota</taxon>
    </lineage>
</organism>
<dbReference type="GO" id="GO:0008168">
    <property type="term" value="F:methyltransferase activity"/>
    <property type="evidence" value="ECO:0007669"/>
    <property type="project" value="UniProtKB-KW"/>
</dbReference>
<dbReference type="SUPFAM" id="SSF53335">
    <property type="entry name" value="S-adenosyl-L-methionine-dependent methyltransferases"/>
    <property type="match status" value="1"/>
</dbReference>
<evidence type="ECO:0000256" key="5">
    <source>
        <dbReference type="ARBA" id="ARBA00023098"/>
    </source>
</evidence>
<dbReference type="GO" id="GO:0008610">
    <property type="term" value="P:lipid biosynthetic process"/>
    <property type="evidence" value="ECO:0007669"/>
    <property type="project" value="InterPro"/>
</dbReference>